<keyword evidence="7" id="KW-1185">Reference proteome</keyword>
<dbReference type="Gene3D" id="3.40.190.10">
    <property type="entry name" value="Periplasmic binding protein-like II"/>
    <property type="match status" value="2"/>
</dbReference>
<keyword evidence="3" id="KW-0238">DNA-binding</keyword>
<dbReference type="Gene3D" id="1.10.10.10">
    <property type="entry name" value="Winged helix-like DNA-binding domain superfamily/Winged helix DNA-binding domain"/>
    <property type="match status" value="1"/>
</dbReference>
<reference evidence="7" key="1">
    <citation type="journal article" date="2019" name="Int. J. Syst. Evol. Microbiol.">
        <title>The Global Catalogue of Microorganisms (GCM) 10K type strain sequencing project: providing services to taxonomists for standard genome sequencing and annotation.</title>
        <authorList>
            <consortium name="The Broad Institute Genomics Platform"/>
            <consortium name="The Broad Institute Genome Sequencing Center for Infectious Disease"/>
            <person name="Wu L."/>
            <person name="Ma J."/>
        </authorList>
    </citation>
    <scope>NUCLEOTIDE SEQUENCE [LARGE SCALE GENOMIC DNA]</scope>
    <source>
        <strain evidence="7">JCM 18298</strain>
    </source>
</reference>
<dbReference type="SUPFAM" id="SSF53850">
    <property type="entry name" value="Periplasmic binding protein-like II"/>
    <property type="match status" value="1"/>
</dbReference>
<name>A0ABP9K452_9NOCA</name>
<protein>
    <submittedName>
        <fullName evidence="6">LysR family transcriptional regulator</fullName>
    </submittedName>
</protein>
<evidence type="ECO:0000256" key="2">
    <source>
        <dbReference type="ARBA" id="ARBA00023015"/>
    </source>
</evidence>
<organism evidence="6 7">
    <name type="scientific">Nocardia callitridis</name>
    <dbReference type="NCBI Taxonomy" id="648753"/>
    <lineage>
        <taxon>Bacteria</taxon>
        <taxon>Bacillati</taxon>
        <taxon>Actinomycetota</taxon>
        <taxon>Actinomycetes</taxon>
        <taxon>Mycobacteriales</taxon>
        <taxon>Nocardiaceae</taxon>
        <taxon>Nocardia</taxon>
    </lineage>
</organism>
<dbReference type="Pfam" id="PF03466">
    <property type="entry name" value="LysR_substrate"/>
    <property type="match status" value="1"/>
</dbReference>
<dbReference type="EMBL" id="BAABJM010000002">
    <property type="protein sequence ID" value="GAA5050952.1"/>
    <property type="molecule type" value="Genomic_DNA"/>
</dbReference>
<comment type="similarity">
    <text evidence="1">Belongs to the LysR transcriptional regulatory family.</text>
</comment>
<sequence length="280" mass="30401">MVTLDIAPLRSFVAVAAFSGVRQAGLALHLSRSAVTGHIRKLERELGCRLVEPQGRGIALTSDGEELAERAREILRQHDDAVRALATPEADDLLVAATEHAAEFLIPVVVGLIEHRFPHRRIQLRLTRSAKVRALVDDERADIALMLTGPTPRSVRVATIPSQWFGTPGTPPDHLVLFTEPCAVRLQALTTLGNRPYRIIKQCHDLTTLLSAARNGTGIVPLPRIGPAPDGLRPVPDMPALPDLTLHAATSPRVDPVTRTAIVDALRERLTEKTPALTTT</sequence>
<dbReference type="PANTHER" id="PTHR30126:SF39">
    <property type="entry name" value="HTH-TYPE TRANSCRIPTIONAL REGULATOR CYSL"/>
    <property type="match status" value="1"/>
</dbReference>
<comment type="caution">
    <text evidence="6">The sequence shown here is derived from an EMBL/GenBank/DDBJ whole genome shotgun (WGS) entry which is preliminary data.</text>
</comment>
<keyword evidence="4" id="KW-0804">Transcription</keyword>
<dbReference type="InterPro" id="IPR005119">
    <property type="entry name" value="LysR_subst-bd"/>
</dbReference>
<dbReference type="PROSITE" id="PS50931">
    <property type="entry name" value="HTH_LYSR"/>
    <property type="match status" value="1"/>
</dbReference>
<dbReference type="InterPro" id="IPR036390">
    <property type="entry name" value="WH_DNA-bd_sf"/>
</dbReference>
<feature type="domain" description="HTH lysR-type" evidence="5">
    <location>
        <begin position="4"/>
        <end position="61"/>
    </location>
</feature>
<evidence type="ECO:0000256" key="4">
    <source>
        <dbReference type="ARBA" id="ARBA00023163"/>
    </source>
</evidence>
<keyword evidence="2" id="KW-0805">Transcription regulation</keyword>
<dbReference type="Pfam" id="PF00126">
    <property type="entry name" value="HTH_1"/>
    <property type="match status" value="1"/>
</dbReference>
<evidence type="ECO:0000256" key="3">
    <source>
        <dbReference type="ARBA" id="ARBA00023125"/>
    </source>
</evidence>
<dbReference type="Proteomes" id="UP001500603">
    <property type="component" value="Unassembled WGS sequence"/>
</dbReference>
<dbReference type="InterPro" id="IPR000847">
    <property type="entry name" value="LysR_HTH_N"/>
</dbReference>
<dbReference type="RefSeq" id="WP_345495131.1">
    <property type="nucleotide sequence ID" value="NZ_BAABJM010000002.1"/>
</dbReference>
<proteinExistence type="inferred from homology"/>
<accession>A0ABP9K452</accession>
<dbReference type="SUPFAM" id="SSF46785">
    <property type="entry name" value="Winged helix' DNA-binding domain"/>
    <property type="match status" value="1"/>
</dbReference>
<evidence type="ECO:0000313" key="6">
    <source>
        <dbReference type="EMBL" id="GAA5050952.1"/>
    </source>
</evidence>
<evidence type="ECO:0000259" key="5">
    <source>
        <dbReference type="PROSITE" id="PS50931"/>
    </source>
</evidence>
<dbReference type="InterPro" id="IPR036388">
    <property type="entry name" value="WH-like_DNA-bd_sf"/>
</dbReference>
<evidence type="ECO:0000256" key="1">
    <source>
        <dbReference type="ARBA" id="ARBA00009437"/>
    </source>
</evidence>
<gene>
    <name evidence="6" type="ORF">GCM10023318_21790</name>
</gene>
<evidence type="ECO:0000313" key="7">
    <source>
        <dbReference type="Proteomes" id="UP001500603"/>
    </source>
</evidence>
<dbReference type="PANTHER" id="PTHR30126">
    <property type="entry name" value="HTH-TYPE TRANSCRIPTIONAL REGULATOR"/>
    <property type="match status" value="1"/>
</dbReference>